<dbReference type="OrthoDB" id="1741259at2759"/>
<dbReference type="Gene3D" id="3.30.420.140">
    <property type="entry name" value="YqgF/RNase H-like domain"/>
    <property type="match status" value="1"/>
</dbReference>
<dbReference type="GO" id="GO:0006139">
    <property type="term" value="P:nucleobase-containing compound metabolic process"/>
    <property type="evidence" value="ECO:0007669"/>
    <property type="project" value="InterPro"/>
</dbReference>
<proteinExistence type="inferred from homology"/>
<keyword evidence="2" id="KW-0217">Developmental protein</keyword>
<dbReference type="EMBL" id="VAHF01000004">
    <property type="protein sequence ID" value="TXG64664.1"/>
    <property type="molecule type" value="Genomic_DNA"/>
</dbReference>
<evidence type="ECO:0000313" key="5">
    <source>
        <dbReference type="Proteomes" id="UP000323000"/>
    </source>
</evidence>
<gene>
    <name evidence="4" type="ORF">EZV62_011658</name>
</gene>
<reference evidence="5" key="1">
    <citation type="journal article" date="2019" name="Gigascience">
        <title>De novo genome assembly of the endangered Acer yangbiense, a plant species with extremely small populations endemic to Yunnan Province, China.</title>
        <authorList>
            <person name="Yang J."/>
            <person name="Wariss H.M."/>
            <person name="Tao L."/>
            <person name="Zhang R."/>
            <person name="Yun Q."/>
            <person name="Hollingsworth P."/>
            <person name="Dao Z."/>
            <person name="Luo G."/>
            <person name="Guo H."/>
            <person name="Ma Y."/>
            <person name="Sun W."/>
        </authorList>
    </citation>
    <scope>NUCLEOTIDE SEQUENCE [LARGE SCALE GENOMIC DNA]</scope>
    <source>
        <strain evidence="5">cv. Malutang</strain>
    </source>
</reference>
<keyword evidence="5" id="KW-1185">Reference proteome</keyword>
<name>A0A5C7I6A9_9ROSI</name>
<dbReference type="InterPro" id="IPR003676">
    <property type="entry name" value="SAUR_fam"/>
</dbReference>
<evidence type="ECO:0000256" key="1">
    <source>
        <dbReference type="ARBA" id="ARBA00006974"/>
    </source>
</evidence>
<dbReference type="InterPro" id="IPR012337">
    <property type="entry name" value="RNaseH-like_sf"/>
</dbReference>
<sequence>MKYMKSLNLFDYVKKNNKNVKIGCDCLHMMGVDTGKMFTGLVQTNFALMKLYFFKVINMFWCRKPGQLAKYLDNVIEKRKIGGLLVGYSTMAKHELEADHSAMVFKWLNAAHESASLVDFPFTIVNERKSSNIANQILRVPDPEVHERVVNKFAASANSNVSQATHVVVDEKFMISFKDLDNVDYIIECSIQMLRLKFSIESYCELRRVGEFGIELRVFCMVDSSSLSPKDPKAGSSQAFQLPCRLGFGSIGQYCSVKANHLHTRFHRADTCLHRVTISKKTISKKVNHSVIRTAVTSKEVNCDVMKRLLESKLPDVIAVYDGHHSLYTCWALMEISDSLEFTITLGEDDKLSSQRMTSKEVNCDVMKRLLESKLPDVIAVYDGHHSLYTCWALMEISDSLEFTITLGEDDKLNSQRSESCFEVVLRHGYFVNNLVLSWYYSVGRSFYSTMGKRWPLGEELALGDDLGSCRENQMTVSITGATGFIGRKIGPQTASRICLACKIPGTRIAIVITWEEDGKQKWPVLRKSNLFPKQSSSMDVPKGYIAVYIGESQKKRFVIPVSFLNEPLFQELLCMAEEEFGFNHPMGGLTIPCTEDMFTDLTFGLCGL</sequence>
<comment type="similarity">
    <text evidence="1">Belongs to the ARG7 family.</text>
</comment>
<dbReference type="Proteomes" id="UP000323000">
    <property type="component" value="Chromosome 4"/>
</dbReference>
<dbReference type="InterPro" id="IPR037027">
    <property type="entry name" value="YqgF/RNaseH-like_dom_sf"/>
</dbReference>
<evidence type="ECO:0000256" key="2">
    <source>
        <dbReference type="ARBA" id="ARBA00022473"/>
    </source>
</evidence>
<evidence type="ECO:0000256" key="3">
    <source>
        <dbReference type="ARBA" id="ARBA00022604"/>
    </source>
</evidence>
<dbReference type="GO" id="GO:0009733">
    <property type="term" value="P:response to auxin"/>
    <property type="evidence" value="ECO:0007669"/>
    <property type="project" value="InterPro"/>
</dbReference>
<dbReference type="AlphaFoldDB" id="A0A5C7I6A9"/>
<dbReference type="PANTHER" id="PTHR31929">
    <property type="entry name" value="SAUR-LIKE AUXIN-RESPONSIVE PROTEIN FAMILY-RELATED"/>
    <property type="match status" value="1"/>
</dbReference>
<dbReference type="Pfam" id="PF02519">
    <property type="entry name" value="Auxin_inducible"/>
    <property type="match status" value="1"/>
</dbReference>
<comment type="caution">
    <text evidence="4">The sequence shown here is derived from an EMBL/GenBank/DDBJ whole genome shotgun (WGS) entry which is preliminary data.</text>
</comment>
<organism evidence="4 5">
    <name type="scientific">Acer yangbiense</name>
    <dbReference type="NCBI Taxonomy" id="1000413"/>
    <lineage>
        <taxon>Eukaryota</taxon>
        <taxon>Viridiplantae</taxon>
        <taxon>Streptophyta</taxon>
        <taxon>Embryophyta</taxon>
        <taxon>Tracheophyta</taxon>
        <taxon>Spermatophyta</taxon>
        <taxon>Magnoliopsida</taxon>
        <taxon>eudicotyledons</taxon>
        <taxon>Gunneridae</taxon>
        <taxon>Pentapetalae</taxon>
        <taxon>rosids</taxon>
        <taxon>malvids</taxon>
        <taxon>Sapindales</taxon>
        <taxon>Sapindaceae</taxon>
        <taxon>Hippocastanoideae</taxon>
        <taxon>Acereae</taxon>
        <taxon>Acer</taxon>
    </lineage>
</organism>
<dbReference type="SUPFAM" id="SSF53098">
    <property type="entry name" value="Ribonuclease H-like"/>
    <property type="match status" value="1"/>
</dbReference>
<protein>
    <submittedName>
        <fullName evidence="4">Uncharacterized protein</fullName>
    </submittedName>
</protein>
<keyword evidence="3" id="KW-0341">Growth regulation</keyword>
<accession>A0A5C7I6A9</accession>
<evidence type="ECO:0000313" key="4">
    <source>
        <dbReference type="EMBL" id="TXG64664.1"/>
    </source>
</evidence>